<evidence type="ECO:0000259" key="3">
    <source>
        <dbReference type="Pfam" id="PF20616"/>
    </source>
</evidence>
<feature type="domain" description="Capsule biosynthesis GfcC-like C-terminal" evidence="2">
    <location>
        <begin position="185"/>
        <end position="246"/>
    </location>
</feature>
<dbReference type="Proteomes" id="UP000070299">
    <property type="component" value="Unassembled WGS sequence"/>
</dbReference>
<feature type="signal peptide" evidence="1">
    <location>
        <begin position="1"/>
        <end position="27"/>
    </location>
</feature>
<dbReference type="AlphaFoldDB" id="A0A136A536"/>
<name>A0A136A536_9ALTE</name>
<dbReference type="InterPro" id="IPR046459">
    <property type="entry name" value="Caps_syn_GfcC_N"/>
</dbReference>
<dbReference type="Gene3D" id="3.10.560.10">
    <property type="entry name" value="Outer membrane lipoprotein wza domain like"/>
    <property type="match status" value="1"/>
</dbReference>
<evidence type="ECO:0000313" key="4">
    <source>
        <dbReference type="EMBL" id="KXI30324.1"/>
    </source>
</evidence>
<evidence type="ECO:0000256" key="1">
    <source>
        <dbReference type="SAM" id="SignalP"/>
    </source>
</evidence>
<dbReference type="Pfam" id="PF06251">
    <property type="entry name" value="Caps_syn_GfcC_C"/>
    <property type="match status" value="1"/>
</dbReference>
<proteinExistence type="predicted"/>
<dbReference type="InterPro" id="IPR010425">
    <property type="entry name" value="Caps_synth_GfcC-like_C"/>
</dbReference>
<organism evidence="4 5">
    <name type="scientific">Paraglaciecola hydrolytica</name>
    <dbReference type="NCBI Taxonomy" id="1799789"/>
    <lineage>
        <taxon>Bacteria</taxon>
        <taxon>Pseudomonadati</taxon>
        <taxon>Pseudomonadota</taxon>
        <taxon>Gammaproteobacteria</taxon>
        <taxon>Alteromonadales</taxon>
        <taxon>Alteromonadaceae</taxon>
        <taxon>Paraglaciecola</taxon>
    </lineage>
</organism>
<keyword evidence="5" id="KW-1185">Reference proteome</keyword>
<gene>
    <name evidence="4" type="ORF">AX660_10125</name>
</gene>
<dbReference type="STRING" id="1799789.AX660_10125"/>
<reference evidence="5" key="1">
    <citation type="submission" date="2016-02" db="EMBL/GenBank/DDBJ databases">
        <authorList>
            <person name="Schultz-Johansen M."/>
            <person name="Glaring M.A."/>
            <person name="Bech P.K."/>
            <person name="Stougaard P."/>
        </authorList>
    </citation>
    <scope>NUCLEOTIDE SEQUENCE [LARGE SCALE GENOMIC DNA]</scope>
    <source>
        <strain evidence="5">S66</strain>
    </source>
</reference>
<feature type="domain" description="Capsule biosynthesis GfcC-like N-terminal" evidence="3">
    <location>
        <begin position="28"/>
        <end position="142"/>
    </location>
</feature>
<dbReference type="EMBL" id="LSNE01000003">
    <property type="protein sequence ID" value="KXI30324.1"/>
    <property type="molecule type" value="Genomic_DNA"/>
</dbReference>
<feature type="chain" id="PRO_5007469487" evidence="1">
    <location>
        <begin position="28"/>
        <end position="248"/>
    </location>
</feature>
<accession>A0A136A536</accession>
<keyword evidence="1" id="KW-0732">Signal</keyword>
<comment type="caution">
    <text evidence="4">The sequence shown here is derived from an EMBL/GenBank/DDBJ whole genome shotgun (WGS) entry which is preliminary data.</text>
</comment>
<protein>
    <submittedName>
        <fullName evidence="4">Uncharacterized protein</fullName>
    </submittedName>
</protein>
<dbReference type="Pfam" id="PF20616">
    <property type="entry name" value="Caps_syn_GfcC_N"/>
    <property type="match status" value="1"/>
</dbReference>
<evidence type="ECO:0000313" key="5">
    <source>
        <dbReference type="Proteomes" id="UP000070299"/>
    </source>
</evidence>
<sequence length="248" mass="28291">MLLNGNSKLTPRLLILYFLASTFSASAKVSIQVNNEFYSFANNPRLVEVLAKVTENQQWYWPASALYRLESLLVEKQRREIINRLAYIQLSLSQEDATKVNGLIGQINQWNLAERVNIKIDYDAAQMNANNNPRFENGSYRLDLITRPKSASVFGLISATFSIDLSNKQCAHQHIRALSEDLINHDYAYLIQPDGTTKKIGIAYWNTECVDVMPGSQIYLPLPESQFFQDNSLLNEQIVMLAKNRIVQ</sequence>
<evidence type="ECO:0000259" key="2">
    <source>
        <dbReference type="Pfam" id="PF06251"/>
    </source>
</evidence>